<organism evidence="2 3">
    <name type="scientific">Phytophthora ramorum</name>
    <name type="common">Sudden oak death agent</name>
    <dbReference type="NCBI Taxonomy" id="164328"/>
    <lineage>
        <taxon>Eukaryota</taxon>
        <taxon>Sar</taxon>
        <taxon>Stramenopiles</taxon>
        <taxon>Oomycota</taxon>
        <taxon>Peronosporomycetes</taxon>
        <taxon>Peronosporales</taxon>
        <taxon>Peronosporaceae</taxon>
        <taxon>Phytophthora</taxon>
    </lineage>
</organism>
<evidence type="ECO:0000313" key="2">
    <source>
        <dbReference type="EnsemblProtists" id="Phyra83533"/>
    </source>
</evidence>
<reference evidence="2" key="2">
    <citation type="submission" date="2015-06" db="UniProtKB">
        <authorList>
            <consortium name="EnsemblProtists"/>
        </authorList>
    </citation>
    <scope>IDENTIFICATION</scope>
    <source>
        <strain evidence="2">Pr102</strain>
    </source>
</reference>
<dbReference type="EMBL" id="DS566087">
    <property type="status" value="NOT_ANNOTATED_CDS"/>
    <property type="molecule type" value="Genomic_DNA"/>
</dbReference>
<evidence type="ECO:0000256" key="1">
    <source>
        <dbReference type="SAM" id="MobiDB-lite"/>
    </source>
</evidence>
<proteinExistence type="predicted"/>
<evidence type="ECO:0000313" key="3">
    <source>
        <dbReference type="Proteomes" id="UP000005238"/>
    </source>
</evidence>
<name>H3H074_PHYRM</name>
<accession>H3H074</accession>
<keyword evidence="3" id="KW-1185">Reference proteome</keyword>
<dbReference type="HOGENOM" id="CLU_1942272_0_0_1"/>
<dbReference type="EnsemblProtists" id="Phyra83533">
    <property type="protein sequence ID" value="Phyra83533"/>
    <property type="gene ID" value="Phyra83533"/>
</dbReference>
<reference evidence="3" key="1">
    <citation type="journal article" date="2006" name="Science">
        <title>Phytophthora genome sequences uncover evolutionary origins and mechanisms of pathogenesis.</title>
        <authorList>
            <person name="Tyler B.M."/>
            <person name="Tripathy S."/>
            <person name="Zhang X."/>
            <person name="Dehal P."/>
            <person name="Jiang R.H."/>
            <person name="Aerts A."/>
            <person name="Arredondo F.D."/>
            <person name="Baxter L."/>
            <person name="Bensasson D."/>
            <person name="Beynon J.L."/>
            <person name="Chapman J."/>
            <person name="Damasceno C.M."/>
            <person name="Dorrance A.E."/>
            <person name="Dou D."/>
            <person name="Dickerman A.W."/>
            <person name="Dubchak I.L."/>
            <person name="Garbelotto M."/>
            <person name="Gijzen M."/>
            <person name="Gordon S.G."/>
            <person name="Govers F."/>
            <person name="Grunwald N.J."/>
            <person name="Huang W."/>
            <person name="Ivors K.L."/>
            <person name="Jones R.W."/>
            <person name="Kamoun S."/>
            <person name="Krampis K."/>
            <person name="Lamour K.H."/>
            <person name="Lee M.K."/>
            <person name="McDonald W.H."/>
            <person name="Medina M."/>
            <person name="Meijer H.J."/>
            <person name="Nordberg E.K."/>
            <person name="Maclean D.J."/>
            <person name="Ospina-Giraldo M.D."/>
            <person name="Morris P.F."/>
            <person name="Phuntumart V."/>
            <person name="Putnam N.H."/>
            <person name="Rash S."/>
            <person name="Rose J.K."/>
            <person name="Sakihama Y."/>
            <person name="Salamov A.A."/>
            <person name="Savidor A."/>
            <person name="Scheuring C.F."/>
            <person name="Smith B.M."/>
            <person name="Sobral B.W."/>
            <person name="Terry A."/>
            <person name="Torto-Alalibo T.A."/>
            <person name="Win J."/>
            <person name="Xu Z."/>
            <person name="Zhang H."/>
            <person name="Grigoriev I.V."/>
            <person name="Rokhsar D.S."/>
            <person name="Boore J.L."/>
        </authorList>
    </citation>
    <scope>NUCLEOTIDE SEQUENCE [LARGE SCALE GENOMIC DNA]</scope>
    <source>
        <strain evidence="3">Pr102</strain>
    </source>
</reference>
<sequence length="130" mass="13874">MDYSDAKEDDEEDDLEEKAAMPELSEAAAVSAGPSGGMKSLARNLTEELNEVAGPEPAHSYGEDGSDEKRSSVMAEDANSRPNGGLPSLNGDTPAANRVLGRYLELMKVKSNWMRSFAPEVPSGWNSVAN</sequence>
<dbReference type="Proteomes" id="UP000005238">
    <property type="component" value="Unassembled WGS sequence"/>
</dbReference>
<feature type="compositionally biased region" description="Acidic residues" evidence="1">
    <location>
        <begin position="7"/>
        <end position="16"/>
    </location>
</feature>
<feature type="region of interest" description="Disordered" evidence="1">
    <location>
        <begin position="1"/>
        <end position="95"/>
    </location>
</feature>
<dbReference type="InParanoid" id="H3H074"/>
<dbReference type="AlphaFoldDB" id="H3H074"/>
<protein>
    <submittedName>
        <fullName evidence="2">Uncharacterized protein</fullName>
    </submittedName>
</protein>